<dbReference type="EMBL" id="VIGI01000014">
    <property type="protein sequence ID" value="KAB8291529.1"/>
    <property type="molecule type" value="Genomic_DNA"/>
</dbReference>
<reference evidence="1 2" key="1">
    <citation type="submission" date="2019-06" db="EMBL/GenBank/DDBJ databases">
        <title>Genome Sequence of the Brown Rot Fungal Pathogen Monilinia laxa.</title>
        <authorList>
            <person name="De Miccolis Angelini R.M."/>
            <person name="Landi L."/>
            <person name="Abate D."/>
            <person name="Pollastro S."/>
            <person name="Romanazzi G."/>
            <person name="Faretra F."/>
        </authorList>
    </citation>
    <scope>NUCLEOTIDE SEQUENCE [LARGE SCALE GENOMIC DNA]</scope>
    <source>
        <strain evidence="1 2">Mlax316</strain>
    </source>
</reference>
<organism evidence="1 2">
    <name type="scientific">Monilinia laxa</name>
    <name type="common">Brown rot fungus</name>
    <name type="synonym">Sclerotinia laxa</name>
    <dbReference type="NCBI Taxonomy" id="61186"/>
    <lineage>
        <taxon>Eukaryota</taxon>
        <taxon>Fungi</taxon>
        <taxon>Dikarya</taxon>
        <taxon>Ascomycota</taxon>
        <taxon>Pezizomycotina</taxon>
        <taxon>Leotiomycetes</taxon>
        <taxon>Helotiales</taxon>
        <taxon>Sclerotiniaceae</taxon>
        <taxon>Monilinia</taxon>
    </lineage>
</organism>
<evidence type="ECO:0000313" key="2">
    <source>
        <dbReference type="Proteomes" id="UP000326757"/>
    </source>
</evidence>
<proteinExistence type="predicted"/>
<dbReference type="AlphaFoldDB" id="A0A5N6JRM4"/>
<sequence>MLIEVKISYSVAVLLCKKTKEEEEEGRAFPIFVREIEKRNPQIWCALPIIYLDATRTTDWSSLFDGHWSAYC</sequence>
<dbReference type="Proteomes" id="UP000326757">
    <property type="component" value="Unassembled WGS sequence"/>
</dbReference>
<evidence type="ECO:0000313" key="1">
    <source>
        <dbReference type="EMBL" id="KAB8291529.1"/>
    </source>
</evidence>
<comment type="caution">
    <text evidence="1">The sequence shown here is derived from an EMBL/GenBank/DDBJ whole genome shotgun (WGS) entry which is preliminary data.</text>
</comment>
<gene>
    <name evidence="1" type="ORF">EYC80_006331</name>
</gene>
<keyword evidence="2" id="KW-1185">Reference proteome</keyword>
<protein>
    <submittedName>
        <fullName evidence="1">Uncharacterized protein</fullName>
    </submittedName>
</protein>
<name>A0A5N6JRM4_MONLA</name>
<accession>A0A5N6JRM4</accession>